<accession>A0ABP2HY86</accession>
<protein>
    <submittedName>
        <fullName evidence="2">Uncharacterized protein</fullName>
    </submittedName>
</protein>
<keyword evidence="1" id="KW-0472">Membrane</keyword>
<keyword evidence="3" id="KW-1185">Reference proteome</keyword>
<name>A0ABP2HY86_9BACT</name>
<keyword evidence="1" id="KW-1133">Transmembrane helix</keyword>
<reference evidence="2 3" key="1">
    <citation type="submission" date="2009-12" db="EMBL/GenBank/DDBJ databases">
        <authorList>
            <person name="Shrivastava S."/>
            <person name="Madupu R."/>
            <person name="Durkin A.S."/>
            <person name="Torralba M."/>
            <person name="Methe B."/>
            <person name="Sutton G.G."/>
            <person name="Strausberg R.L."/>
            <person name="Nelson K.E."/>
        </authorList>
    </citation>
    <scope>NUCLEOTIDE SEQUENCE [LARGE SCALE GENOMIC DNA]</scope>
    <source>
        <strain evidence="2 3">W5455</strain>
    </source>
</reference>
<evidence type="ECO:0000256" key="1">
    <source>
        <dbReference type="SAM" id="Phobius"/>
    </source>
</evidence>
<feature type="transmembrane region" description="Helical" evidence="1">
    <location>
        <begin position="18"/>
        <end position="36"/>
    </location>
</feature>
<dbReference type="EMBL" id="ADFP01000031">
    <property type="protein sequence ID" value="EFB91555.1"/>
    <property type="molecule type" value="Genomic_DNA"/>
</dbReference>
<proteinExistence type="predicted"/>
<comment type="caution">
    <text evidence="2">The sequence shown here is derived from an EMBL/GenBank/DDBJ whole genome shotgun (WGS) entry which is preliminary data.</text>
</comment>
<organism evidence="2 3">
    <name type="scientific">Pyramidobacter piscolens W5455</name>
    <dbReference type="NCBI Taxonomy" id="352165"/>
    <lineage>
        <taxon>Bacteria</taxon>
        <taxon>Thermotogati</taxon>
        <taxon>Synergistota</taxon>
        <taxon>Synergistia</taxon>
        <taxon>Synergistales</taxon>
        <taxon>Dethiosulfovibrionaceae</taxon>
        <taxon>Pyramidobacter</taxon>
    </lineage>
</organism>
<keyword evidence="1" id="KW-0812">Transmembrane</keyword>
<sequence length="108" mass="12129">MIMNKLFEIVPGKTNRRWLFALAAVVVAAVLTIWYWRGYRGHGETDAVIGRLRESAATAERRADAIIDATARREVTARETTRKKTADLPADKLCDALSAMLADYRADY</sequence>
<dbReference type="Proteomes" id="UP000006462">
    <property type="component" value="Unassembled WGS sequence"/>
</dbReference>
<evidence type="ECO:0000313" key="2">
    <source>
        <dbReference type="EMBL" id="EFB91555.1"/>
    </source>
</evidence>
<evidence type="ECO:0000313" key="3">
    <source>
        <dbReference type="Proteomes" id="UP000006462"/>
    </source>
</evidence>
<gene>
    <name evidence="2" type="ORF">HMPREF7215_2816</name>
</gene>